<keyword evidence="3" id="KW-1133">Transmembrane helix</keyword>
<evidence type="ECO:0000256" key="3">
    <source>
        <dbReference type="ARBA" id="ARBA00022989"/>
    </source>
</evidence>
<dbReference type="Pfam" id="PF06803">
    <property type="entry name" value="DUF1232"/>
    <property type="match status" value="1"/>
</dbReference>
<dbReference type="EMBL" id="OCMT01000005">
    <property type="protein sequence ID" value="SOD20520.1"/>
    <property type="molecule type" value="Genomic_DNA"/>
</dbReference>
<evidence type="ECO:0000256" key="2">
    <source>
        <dbReference type="ARBA" id="ARBA00022692"/>
    </source>
</evidence>
<keyword evidence="4" id="KW-0472">Membrane</keyword>
<accession>A0A286AF52</accession>
<dbReference type="GO" id="GO:0012505">
    <property type="term" value="C:endomembrane system"/>
    <property type="evidence" value="ECO:0007669"/>
    <property type="project" value="UniProtKB-SubCell"/>
</dbReference>
<name>A0A286AF52_9SPHI</name>
<evidence type="ECO:0000313" key="7">
    <source>
        <dbReference type="Proteomes" id="UP000219281"/>
    </source>
</evidence>
<evidence type="ECO:0000256" key="4">
    <source>
        <dbReference type="ARBA" id="ARBA00023136"/>
    </source>
</evidence>
<evidence type="ECO:0000256" key="1">
    <source>
        <dbReference type="ARBA" id="ARBA00004127"/>
    </source>
</evidence>
<comment type="subcellular location">
    <subcellularLocation>
        <location evidence="1">Endomembrane system</location>
        <topology evidence="1">Multi-pass membrane protein</topology>
    </subcellularLocation>
</comment>
<protein>
    <recommendedName>
        <fullName evidence="5">DUF1232 domain-containing protein</fullName>
    </recommendedName>
</protein>
<proteinExistence type="predicted"/>
<feature type="domain" description="DUF1232" evidence="5">
    <location>
        <begin position="76"/>
        <end position="110"/>
    </location>
</feature>
<dbReference type="Proteomes" id="UP000219281">
    <property type="component" value="Unassembled WGS sequence"/>
</dbReference>
<dbReference type="RefSeq" id="WP_097134019.1">
    <property type="nucleotide sequence ID" value="NZ_OCMT01000005.1"/>
</dbReference>
<evidence type="ECO:0000313" key="6">
    <source>
        <dbReference type="EMBL" id="SOD20520.1"/>
    </source>
</evidence>
<gene>
    <name evidence="6" type="ORF">SAMN06297358_4244</name>
</gene>
<keyword evidence="7" id="KW-1185">Reference proteome</keyword>
<sequence>MNFKKLMFSYFAFSKIAGTLIKDKGKTLSKIQEGFAKANENKGALTNVWEQLQLLFSLAKDYTSGTYTAIPKTTMISVLAALLYFISPLDLIPDFLVGLGFLDDAVILGFVVKKVAKELEKYQAWKQLSNSKEQPIKIIHI</sequence>
<organism evidence="6 7">
    <name type="scientific">Pedobacter xixiisoli</name>
    <dbReference type="NCBI Taxonomy" id="1476464"/>
    <lineage>
        <taxon>Bacteria</taxon>
        <taxon>Pseudomonadati</taxon>
        <taxon>Bacteroidota</taxon>
        <taxon>Sphingobacteriia</taxon>
        <taxon>Sphingobacteriales</taxon>
        <taxon>Sphingobacteriaceae</taxon>
        <taxon>Pedobacter</taxon>
    </lineage>
</organism>
<dbReference type="InterPro" id="IPR010652">
    <property type="entry name" value="DUF1232"/>
</dbReference>
<keyword evidence="2" id="KW-0812">Transmembrane</keyword>
<reference evidence="7" key="1">
    <citation type="submission" date="2017-09" db="EMBL/GenBank/DDBJ databases">
        <authorList>
            <person name="Varghese N."/>
            <person name="Submissions S."/>
        </authorList>
    </citation>
    <scope>NUCLEOTIDE SEQUENCE [LARGE SCALE GENOMIC DNA]</scope>
    <source>
        <strain evidence="7">CGMCC 1.12803</strain>
    </source>
</reference>
<dbReference type="OrthoDB" id="9800034at2"/>
<evidence type="ECO:0000259" key="5">
    <source>
        <dbReference type="Pfam" id="PF06803"/>
    </source>
</evidence>
<dbReference type="AlphaFoldDB" id="A0A286AF52"/>